<reference evidence="1 2" key="1">
    <citation type="journal article" date="2018" name="Front. Plant Sci.">
        <title>Red Clover (Trifolium pratense) and Zigzag Clover (T. medium) - A Picture of Genomic Similarities and Differences.</title>
        <authorList>
            <person name="Dluhosova J."/>
            <person name="Istvanek J."/>
            <person name="Nedelnik J."/>
            <person name="Repkova J."/>
        </authorList>
    </citation>
    <scope>NUCLEOTIDE SEQUENCE [LARGE SCALE GENOMIC DNA]</scope>
    <source>
        <strain evidence="2">cv. 10/8</strain>
        <tissue evidence="1">Leaf</tissue>
    </source>
</reference>
<feature type="non-terminal residue" evidence="1">
    <location>
        <position position="1"/>
    </location>
</feature>
<accession>A0A392RL74</accession>
<dbReference type="EMBL" id="LXQA010240230">
    <property type="protein sequence ID" value="MCI37049.1"/>
    <property type="molecule type" value="Genomic_DNA"/>
</dbReference>
<name>A0A392RL74_9FABA</name>
<keyword evidence="2" id="KW-1185">Reference proteome</keyword>
<organism evidence="1 2">
    <name type="scientific">Trifolium medium</name>
    <dbReference type="NCBI Taxonomy" id="97028"/>
    <lineage>
        <taxon>Eukaryota</taxon>
        <taxon>Viridiplantae</taxon>
        <taxon>Streptophyta</taxon>
        <taxon>Embryophyta</taxon>
        <taxon>Tracheophyta</taxon>
        <taxon>Spermatophyta</taxon>
        <taxon>Magnoliopsida</taxon>
        <taxon>eudicotyledons</taxon>
        <taxon>Gunneridae</taxon>
        <taxon>Pentapetalae</taxon>
        <taxon>rosids</taxon>
        <taxon>fabids</taxon>
        <taxon>Fabales</taxon>
        <taxon>Fabaceae</taxon>
        <taxon>Papilionoideae</taxon>
        <taxon>50 kb inversion clade</taxon>
        <taxon>NPAAA clade</taxon>
        <taxon>Hologalegina</taxon>
        <taxon>IRL clade</taxon>
        <taxon>Trifolieae</taxon>
        <taxon>Trifolium</taxon>
    </lineage>
</organism>
<dbReference type="AlphaFoldDB" id="A0A392RL74"/>
<comment type="caution">
    <text evidence="1">The sequence shown here is derived from an EMBL/GenBank/DDBJ whole genome shotgun (WGS) entry which is preliminary data.</text>
</comment>
<protein>
    <submittedName>
        <fullName evidence="1">Uncharacterized protein</fullName>
    </submittedName>
</protein>
<sequence>FSFNDPTEDEPGGASSIIDKVAIFIRDKLQYLVAKISVMMFTIDQFDAHFQERNVIRYVSWN</sequence>
<proteinExistence type="predicted"/>
<evidence type="ECO:0000313" key="2">
    <source>
        <dbReference type="Proteomes" id="UP000265520"/>
    </source>
</evidence>
<evidence type="ECO:0000313" key="1">
    <source>
        <dbReference type="EMBL" id="MCI37049.1"/>
    </source>
</evidence>
<dbReference type="Proteomes" id="UP000265520">
    <property type="component" value="Unassembled WGS sequence"/>
</dbReference>